<organism evidence="2 3">
    <name type="scientific">Penicillium malachiteum</name>
    <dbReference type="NCBI Taxonomy" id="1324776"/>
    <lineage>
        <taxon>Eukaryota</taxon>
        <taxon>Fungi</taxon>
        <taxon>Dikarya</taxon>
        <taxon>Ascomycota</taxon>
        <taxon>Pezizomycotina</taxon>
        <taxon>Eurotiomycetes</taxon>
        <taxon>Eurotiomycetidae</taxon>
        <taxon>Eurotiales</taxon>
        <taxon>Aspergillaceae</taxon>
        <taxon>Penicillium</taxon>
    </lineage>
</organism>
<protein>
    <submittedName>
        <fullName evidence="2">Uncharacterized protein</fullName>
    </submittedName>
</protein>
<feature type="region of interest" description="Disordered" evidence="1">
    <location>
        <begin position="82"/>
        <end position="113"/>
    </location>
</feature>
<sequence>MTIRLDVNLFDANEEKTKKTNCVPLKDFDISKKTLSDVRTALIDNGGLDACRAGSSFCSVTGAKVNDSTLFVDYLEILSENADEEKEEEDEEKEKDDKTEKKDKKDKSEKSSKVKVHNVYIISKDKKSSDRKAEAKELIKKELNLKLSVLLRGLHIMKTQGLTKYAGQAGNP</sequence>
<proteinExistence type="predicted"/>
<reference evidence="2" key="1">
    <citation type="journal article" date="2023" name="IMA Fungus">
        <title>Comparative genomic study of the Penicillium genus elucidates a diverse pangenome and 15 lateral gene transfer events.</title>
        <authorList>
            <person name="Petersen C."/>
            <person name="Sorensen T."/>
            <person name="Nielsen M.R."/>
            <person name="Sondergaard T.E."/>
            <person name="Sorensen J.L."/>
            <person name="Fitzpatrick D.A."/>
            <person name="Frisvad J.C."/>
            <person name="Nielsen K.L."/>
        </authorList>
    </citation>
    <scope>NUCLEOTIDE SEQUENCE</scope>
    <source>
        <strain evidence="2">IBT 17514</strain>
    </source>
</reference>
<keyword evidence="3" id="KW-1185">Reference proteome</keyword>
<name>A0AAD6N1X6_9EURO</name>
<dbReference type="Proteomes" id="UP001215712">
    <property type="component" value="Unassembled WGS sequence"/>
</dbReference>
<accession>A0AAD6N1X6</accession>
<evidence type="ECO:0000313" key="2">
    <source>
        <dbReference type="EMBL" id="KAJ5741115.1"/>
    </source>
</evidence>
<dbReference type="AlphaFoldDB" id="A0AAD6N1X6"/>
<dbReference type="EMBL" id="JAQJAN010000001">
    <property type="protein sequence ID" value="KAJ5741115.1"/>
    <property type="molecule type" value="Genomic_DNA"/>
</dbReference>
<evidence type="ECO:0000313" key="3">
    <source>
        <dbReference type="Proteomes" id="UP001215712"/>
    </source>
</evidence>
<feature type="compositionally biased region" description="Acidic residues" evidence="1">
    <location>
        <begin position="82"/>
        <end position="94"/>
    </location>
</feature>
<evidence type="ECO:0000256" key="1">
    <source>
        <dbReference type="SAM" id="MobiDB-lite"/>
    </source>
</evidence>
<feature type="compositionally biased region" description="Basic and acidic residues" evidence="1">
    <location>
        <begin position="95"/>
        <end position="112"/>
    </location>
</feature>
<comment type="caution">
    <text evidence="2">The sequence shown here is derived from an EMBL/GenBank/DDBJ whole genome shotgun (WGS) entry which is preliminary data.</text>
</comment>
<gene>
    <name evidence="2" type="ORF">N7493_000987</name>
</gene>
<reference evidence="2" key="2">
    <citation type="submission" date="2023-01" db="EMBL/GenBank/DDBJ databases">
        <authorList>
            <person name="Petersen C."/>
        </authorList>
    </citation>
    <scope>NUCLEOTIDE SEQUENCE</scope>
    <source>
        <strain evidence="2">IBT 17514</strain>
    </source>
</reference>